<evidence type="ECO:0000259" key="8">
    <source>
        <dbReference type="PROSITE" id="PS50928"/>
    </source>
</evidence>
<dbReference type="PANTHER" id="PTHR30151">
    <property type="entry name" value="ALKANE SULFONATE ABC TRANSPORTER-RELATED, MEMBRANE SUBUNIT"/>
    <property type="match status" value="1"/>
</dbReference>
<dbReference type="CDD" id="cd06261">
    <property type="entry name" value="TM_PBP2"/>
    <property type="match status" value="1"/>
</dbReference>
<evidence type="ECO:0000256" key="3">
    <source>
        <dbReference type="ARBA" id="ARBA00022475"/>
    </source>
</evidence>
<name>A0A2B8BME7_9PROT</name>
<dbReference type="GO" id="GO:0005886">
    <property type="term" value="C:plasma membrane"/>
    <property type="evidence" value="ECO:0007669"/>
    <property type="project" value="UniProtKB-SubCell"/>
</dbReference>
<dbReference type="SUPFAM" id="SSF161098">
    <property type="entry name" value="MetI-like"/>
    <property type="match status" value="1"/>
</dbReference>
<keyword evidence="3" id="KW-1003">Cell membrane</keyword>
<evidence type="ECO:0000313" key="10">
    <source>
        <dbReference type="Proteomes" id="UP000225379"/>
    </source>
</evidence>
<keyword evidence="5 7" id="KW-1133">Transmembrane helix</keyword>
<feature type="transmembrane region" description="Helical" evidence="7">
    <location>
        <begin position="217"/>
        <end position="239"/>
    </location>
</feature>
<feature type="transmembrane region" description="Helical" evidence="7">
    <location>
        <begin position="164"/>
        <end position="197"/>
    </location>
</feature>
<accession>A0A2B8BME7</accession>
<dbReference type="InterPro" id="IPR000515">
    <property type="entry name" value="MetI-like"/>
</dbReference>
<comment type="similarity">
    <text evidence="7">Belongs to the binding-protein-dependent transport system permease family.</text>
</comment>
<keyword evidence="4 7" id="KW-0812">Transmembrane</keyword>
<comment type="subcellular location">
    <subcellularLocation>
        <location evidence="1 7">Cell membrane</location>
        <topology evidence="1 7">Multi-pass membrane protein</topology>
    </subcellularLocation>
</comment>
<dbReference type="PANTHER" id="PTHR30151:SF0">
    <property type="entry name" value="ABC TRANSPORTER PERMEASE PROTEIN MJ0413-RELATED"/>
    <property type="match status" value="1"/>
</dbReference>
<evidence type="ECO:0000256" key="4">
    <source>
        <dbReference type="ARBA" id="ARBA00022692"/>
    </source>
</evidence>
<protein>
    <submittedName>
        <fullName evidence="9">Nitrate ABC transporter permease</fullName>
    </submittedName>
</protein>
<feature type="transmembrane region" description="Helical" evidence="7">
    <location>
        <begin position="53"/>
        <end position="82"/>
    </location>
</feature>
<dbReference type="InterPro" id="IPR035906">
    <property type="entry name" value="MetI-like_sf"/>
</dbReference>
<organism evidence="9 10">
    <name type="scientific">Azospirillum palustre</name>
    <dbReference type="NCBI Taxonomy" id="2044885"/>
    <lineage>
        <taxon>Bacteria</taxon>
        <taxon>Pseudomonadati</taxon>
        <taxon>Pseudomonadota</taxon>
        <taxon>Alphaproteobacteria</taxon>
        <taxon>Rhodospirillales</taxon>
        <taxon>Azospirillaceae</taxon>
        <taxon>Azospirillum</taxon>
    </lineage>
</organism>
<feature type="domain" description="ABC transmembrane type-1" evidence="8">
    <location>
        <begin position="56"/>
        <end position="236"/>
    </location>
</feature>
<gene>
    <name evidence="9" type="ORF">CRT60_03860</name>
</gene>
<dbReference type="Proteomes" id="UP000225379">
    <property type="component" value="Unassembled WGS sequence"/>
</dbReference>
<dbReference type="OrthoDB" id="8138334at2"/>
<keyword evidence="6 7" id="KW-0472">Membrane</keyword>
<feature type="transmembrane region" description="Helical" evidence="7">
    <location>
        <begin position="94"/>
        <end position="118"/>
    </location>
</feature>
<evidence type="ECO:0000256" key="1">
    <source>
        <dbReference type="ARBA" id="ARBA00004651"/>
    </source>
</evidence>
<feature type="transmembrane region" description="Helical" evidence="7">
    <location>
        <begin position="124"/>
        <end position="144"/>
    </location>
</feature>
<dbReference type="Pfam" id="PF00528">
    <property type="entry name" value="BPD_transp_1"/>
    <property type="match status" value="1"/>
</dbReference>
<evidence type="ECO:0000256" key="2">
    <source>
        <dbReference type="ARBA" id="ARBA00022448"/>
    </source>
</evidence>
<dbReference type="RefSeq" id="WP_098735111.1">
    <property type="nucleotide sequence ID" value="NZ_PDKW01000037.1"/>
</dbReference>
<reference evidence="10" key="1">
    <citation type="submission" date="2017-10" db="EMBL/GenBank/DDBJ databases">
        <authorList>
            <person name="Kravchenko I.K."/>
            <person name="Grouzdev D.S."/>
        </authorList>
    </citation>
    <scope>NUCLEOTIDE SEQUENCE [LARGE SCALE GENOMIC DNA]</scope>
    <source>
        <strain evidence="10">B2</strain>
    </source>
</reference>
<dbReference type="AlphaFoldDB" id="A0A2B8BME7"/>
<keyword evidence="2 7" id="KW-0813">Transport</keyword>
<keyword evidence="10" id="KW-1185">Reference proteome</keyword>
<sequence>MKQIRDASDFLLLIAGLLVAWQCVSLVVGGRLVVPPLETLREIGVLFHRPSFWAHVNATALAFAYASAITIVLGLLAGVWLGTNRAAFETTEPMLASIASLPKVTLYPIILTICGLGLSAKVAFGVIHGIVPITLFTMGAVRNIQPIYLRVGEMHNLSPRARFFHLLLPAAFPEIFSGIRVGLSVTLLGVVLGEMFASRLGMGSMLMGAIGLADFPAIAAVTLILILAATVLSSGLLWIDRRLHHRD</sequence>
<evidence type="ECO:0000256" key="6">
    <source>
        <dbReference type="ARBA" id="ARBA00023136"/>
    </source>
</evidence>
<dbReference type="EMBL" id="PDKW01000037">
    <property type="protein sequence ID" value="PGH59121.1"/>
    <property type="molecule type" value="Genomic_DNA"/>
</dbReference>
<dbReference type="Gene3D" id="1.10.3720.10">
    <property type="entry name" value="MetI-like"/>
    <property type="match status" value="1"/>
</dbReference>
<evidence type="ECO:0000256" key="7">
    <source>
        <dbReference type="RuleBase" id="RU363032"/>
    </source>
</evidence>
<comment type="caution">
    <text evidence="9">The sequence shown here is derived from an EMBL/GenBank/DDBJ whole genome shotgun (WGS) entry which is preliminary data.</text>
</comment>
<evidence type="ECO:0000313" key="9">
    <source>
        <dbReference type="EMBL" id="PGH59121.1"/>
    </source>
</evidence>
<dbReference type="GO" id="GO:0055085">
    <property type="term" value="P:transmembrane transport"/>
    <property type="evidence" value="ECO:0007669"/>
    <property type="project" value="InterPro"/>
</dbReference>
<proteinExistence type="inferred from homology"/>
<evidence type="ECO:0000256" key="5">
    <source>
        <dbReference type="ARBA" id="ARBA00022989"/>
    </source>
</evidence>
<dbReference type="PROSITE" id="PS50928">
    <property type="entry name" value="ABC_TM1"/>
    <property type="match status" value="1"/>
</dbReference>